<organism evidence="2 3">
    <name type="scientific">Actinoplanes lutulentus</name>
    <dbReference type="NCBI Taxonomy" id="1287878"/>
    <lineage>
        <taxon>Bacteria</taxon>
        <taxon>Bacillati</taxon>
        <taxon>Actinomycetota</taxon>
        <taxon>Actinomycetes</taxon>
        <taxon>Micromonosporales</taxon>
        <taxon>Micromonosporaceae</taxon>
        <taxon>Actinoplanes</taxon>
    </lineage>
</organism>
<keyword evidence="3" id="KW-1185">Reference proteome</keyword>
<dbReference type="Pfam" id="PF00480">
    <property type="entry name" value="ROK"/>
    <property type="match status" value="1"/>
</dbReference>
<accession>A0A327YYE8</accession>
<dbReference type="OrthoDB" id="37575at2"/>
<dbReference type="SUPFAM" id="SSF46785">
    <property type="entry name" value="Winged helix' DNA-binding domain"/>
    <property type="match status" value="1"/>
</dbReference>
<evidence type="ECO:0000256" key="1">
    <source>
        <dbReference type="ARBA" id="ARBA00006479"/>
    </source>
</evidence>
<dbReference type="Gene3D" id="3.30.420.40">
    <property type="match status" value="2"/>
</dbReference>
<proteinExistence type="inferred from homology"/>
<sequence>MSRLAGSSKLLRAMNESAALELLLDPGMLTRADLRRITALSTPTISELLRRLTAAGLITVVGHDSGRPGPAAEIYAADPDAAYTVAVSIRETGTSGNPSVAAALCDLTGTIRATVETHVDFLGADPVSTVAGVVTRLRKRAGVEAGRIRHVQLGVPGSYDPRSETIRLTDVPGFGRPGLVPRIAEALGTRVGADNDVNLAAVAERRRGAGREAENFALLWIGQDGLGLAIDINGTLLRGTRGGAGEIGYVPLYSPDSPHRKIDLQDLFGGPAIMELARDHGIAGETPAAVVAAGSEEFLAVLADRVVVGLAAVTAILDPYLIVLAGPIAQAGGEALLTAVTSAFGRAAPLECSITVTAIEGDAVLLGALDAGLKAVREVLVAAIRAG</sequence>
<dbReference type="AlphaFoldDB" id="A0A327YYE8"/>
<evidence type="ECO:0000313" key="3">
    <source>
        <dbReference type="Proteomes" id="UP000249341"/>
    </source>
</evidence>
<dbReference type="InterPro" id="IPR036388">
    <property type="entry name" value="WH-like_DNA-bd_sf"/>
</dbReference>
<reference evidence="2 3" key="1">
    <citation type="submission" date="2018-06" db="EMBL/GenBank/DDBJ databases">
        <title>Genomic Encyclopedia of Type Strains, Phase III (KMG-III): the genomes of soil and plant-associated and newly described type strains.</title>
        <authorList>
            <person name="Whitman W."/>
        </authorList>
    </citation>
    <scope>NUCLEOTIDE SEQUENCE [LARGE SCALE GENOMIC DNA]</scope>
    <source>
        <strain evidence="2 3">CGMCC 4.7090</strain>
    </source>
</reference>
<dbReference type="PANTHER" id="PTHR18964">
    <property type="entry name" value="ROK (REPRESSOR, ORF, KINASE) FAMILY"/>
    <property type="match status" value="1"/>
</dbReference>
<protein>
    <submittedName>
        <fullName evidence="2">Transcriptional regulator</fullName>
    </submittedName>
</protein>
<dbReference type="Gene3D" id="1.10.10.10">
    <property type="entry name" value="Winged helix-like DNA-binding domain superfamily/Winged helix DNA-binding domain"/>
    <property type="match status" value="1"/>
</dbReference>
<dbReference type="SUPFAM" id="SSF53067">
    <property type="entry name" value="Actin-like ATPase domain"/>
    <property type="match status" value="1"/>
</dbReference>
<comment type="similarity">
    <text evidence="1">Belongs to the ROK (NagC/XylR) family.</text>
</comment>
<dbReference type="RefSeq" id="WP_111654642.1">
    <property type="nucleotide sequence ID" value="NZ_JACHWI010000006.1"/>
</dbReference>
<dbReference type="EMBL" id="QLMJ01000027">
    <property type="protein sequence ID" value="RAK26530.1"/>
    <property type="molecule type" value="Genomic_DNA"/>
</dbReference>
<evidence type="ECO:0000313" key="2">
    <source>
        <dbReference type="EMBL" id="RAK26530.1"/>
    </source>
</evidence>
<name>A0A327YYE8_9ACTN</name>
<dbReference type="InterPro" id="IPR036390">
    <property type="entry name" value="WH_DNA-bd_sf"/>
</dbReference>
<dbReference type="Proteomes" id="UP000249341">
    <property type="component" value="Unassembled WGS sequence"/>
</dbReference>
<dbReference type="InterPro" id="IPR000600">
    <property type="entry name" value="ROK"/>
</dbReference>
<gene>
    <name evidence="2" type="ORF">B0I29_127120</name>
</gene>
<comment type="caution">
    <text evidence="2">The sequence shown here is derived from an EMBL/GenBank/DDBJ whole genome shotgun (WGS) entry which is preliminary data.</text>
</comment>
<dbReference type="InterPro" id="IPR043129">
    <property type="entry name" value="ATPase_NBD"/>
</dbReference>
<dbReference type="PANTHER" id="PTHR18964:SF149">
    <property type="entry name" value="BIFUNCTIONAL UDP-N-ACETYLGLUCOSAMINE 2-EPIMERASE_N-ACETYLMANNOSAMINE KINASE"/>
    <property type="match status" value="1"/>
</dbReference>